<sequence>MGLGDNMFQEIDIVKMNGDINSALKVNTRIHVSGRTLTIVLQFVKGSHTSHTIIIDIETIEIFEIVRELRPILQLMKVLLKHFLEFEALKMILMNKNFAEIEEFVSVEMVIHVFHSSIHGVELGDE</sequence>
<dbReference type="EMBL" id="NBSK02000009">
    <property type="protein sequence ID" value="KAJ0187731.1"/>
    <property type="molecule type" value="Genomic_DNA"/>
</dbReference>
<protein>
    <submittedName>
        <fullName evidence="1">Uncharacterized protein</fullName>
    </submittedName>
</protein>
<gene>
    <name evidence="1" type="ORF">LSAT_V11C900469920</name>
</gene>
<dbReference type="AlphaFoldDB" id="A0A9R1WU54"/>
<dbReference type="Proteomes" id="UP000235145">
    <property type="component" value="Unassembled WGS sequence"/>
</dbReference>
<organism evidence="1 2">
    <name type="scientific">Lactuca sativa</name>
    <name type="common">Garden lettuce</name>
    <dbReference type="NCBI Taxonomy" id="4236"/>
    <lineage>
        <taxon>Eukaryota</taxon>
        <taxon>Viridiplantae</taxon>
        <taxon>Streptophyta</taxon>
        <taxon>Embryophyta</taxon>
        <taxon>Tracheophyta</taxon>
        <taxon>Spermatophyta</taxon>
        <taxon>Magnoliopsida</taxon>
        <taxon>eudicotyledons</taxon>
        <taxon>Gunneridae</taxon>
        <taxon>Pentapetalae</taxon>
        <taxon>asterids</taxon>
        <taxon>campanulids</taxon>
        <taxon>Asterales</taxon>
        <taxon>Asteraceae</taxon>
        <taxon>Cichorioideae</taxon>
        <taxon>Cichorieae</taxon>
        <taxon>Lactucinae</taxon>
        <taxon>Lactuca</taxon>
    </lineage>
</organism>
<keyword evidence="2" id="KW-1185">Reference proteome</keyword>
<proteinExistence type="predicted"/>
<evidence type="ECO:0000313" key="1">
    <source>
        <dbReference type="EMBL" id="KAJ0187731.1"/>
    </source>
</evidence>
<accession>A0A9R1WU54</accession>
<name>A0A9R1WU54_LACSA</name>
<comment type="caution">
    <text evidence="1">The sequence shown here is derived from an EMBL/GenBank/DDBJ whole genome shotgun (WGS) entry which is preliminary data.</text>
</comment>
<reference evidence="1 2" key="1">
    <citation type="journal article" date="2017" name="Nat. Commun.">
        <title>Genome assembly with in vitro proximity ligation data and whole-genome triplication in lettuce.</title>
        <authorList>
            <person name="Reyes-Chin-Wo S."/>
            <person name="Wang Z."/>
            <person name="Yang X."/>
            <person name="Kozik A."/>
            <person name="Arikit S."/>
            <person name="Song C."/>
            <person name="Xia L."/>
            <person name="Froenicke L."/>
            <person name="Lavelle D.O."/>
            <person name="Truco M.J."/>
            <person name="Xia R."/>
            <person name="Zhu S."/>
            <person name="Xu C."/>
            <person name="Xu H."/>
            <person name="Xu X."/>
            <person name="Cox K."/>
            <person name="Korf I."/>
            <person name="Meyers B.C."/>
            <person name="Michelmore R.W."/>
        </authorList>
    </citation>
    <scope>NUCLEOTIDE SEQUENCE [LARGE SCALE GENOMIC DNA]</scope>
    <source>
        <strain evidence="2">cv. Salinas</strain>
        <tissue evidence="1">Seedlings</tissue>
    </source>
</reference>
<evidence type="ECO:0000313" key="2">
    <source>
        <dbReference type="Proteomes" id="UP000235145"/>
    </source>
</evidence>